<comment type="subunit">
    <text evidence="6">Monomer. Associates with the 50S ribosomal subunit.</text>
</comment>
<feature type="binding site" evidence="7">
    <location>
        <begin position="241"/>
        <end position="248"/>
    </location>
    <ligand>
        <name>GTP</name>
        <dbReference type="ChEBI" id="CHEBI:37565"/>
    </ligand>
</feature>
<dbReference type="GO" id="GO:0005737">
    <property type="term" value="C:cytoplasm"/>
    <property type="evidence" value="ECO:0007669"/>
    <property type="project" value="UniProtKB-SubCell"/>
</dbReference>
<dbReference type="PRINTS" id="PR00326">
    <property type="entry name" value="GTP1OBG"/>
</dbReference>
<feature type="binding site" evidence="8">
    <location>
        <position position="268"/>
    </location>
    <ligand>
        <name>Mg(2+)</name>
        <dbReference type="ChEBI" id="CHEBI:18420"/>
    </ligand>
</feature>
<comment type="function">
    <text evidence="6">GTPase that associates with the 50S ribosomal subunit and may have a role during protein synthesis or ribosome biogenesis.</text>
</comment>
<dbReference type="PANTHER" id="PTHR10229:SF0">
    <property type="entry name" value="GTP-BINDING PROTEIN 6-RELATED"/>
    <property type="match status" value="1"/>
</dbReference>
<feature type="binding site" evidence="7">
    <location>
        <begin position="354"/>
        <end position="357"/>
    </location>
    <ligand>
        <name>GTP</name>
        <dbReference type="ChEBI" id="CHEBI:37565"/>
    </ligand>
</feature>
<dbReference type="NCBIfam" id="TIGR00231">
    <property type="entry name" value="small_GTP"/>
    <property type="match status" value="1"/>
</dbReference>
<evidence type="ECO:0000256" key="1">
    <source>
        <dbReference type="ARBA" id="ARBA00022490"/>
    </source>
</evidence>
<dbReference type="Gene3D" id="3.40.50.300">
    <property type="entry name" value="P-loop containing nucleotide triphosphate hydrolases"/>
    <property type="match status" value="1"/>
</dbReference>
<dbReference type="Proteomes" id="UP000316360">
    <property type="component" value="Unassembled WGS sequence"/>
</dbReference>
<evidence type="ECO:0000259" key="10">
    <source>
        <dbReference type="PROSITE" id="PS51705"/>
    </source>
</evidence>
<dbReference type="SUPFAM" id="SSF52540">
    <property type="entry name" value="P-loop containing nucleoside triphosphate hydrolases"/>
    <property type="match status" value="1"/>
</dbReference>
<dbReference type="NCBIfam" id="TIGR03156">
    <property type="entry name" value="GTP_HflX"/>
    <property type="match status" value="1"/>
</dbReference>
<dbReference type="Gene3D" id="3.40.50.11060">
    <property type="entry name" value="GTPase HflX, N-terminal domain"/>
    <property type="match status" value="1"/>
</dbReference>
<evidence type="ECO:0000256" key="4">
    <source>
        <dbReference type="ARBA" id="ARBA00022842"/>
    </source>
</evidence>
<comment type="similarity">
    <text evidence="6">Belongs to the TRAFAC class OBG-HflX-like GTPase superfamily. HflX GTPase family.</text>
</comment>
<dbReference type="Pfam" id="PF13167">
    <property type="entry name" value="GTP-bdg_N"/>
    <property type="match status" value="1"/>
</dbReference>
<comment type="cofactor">
    <cofactor evidence="8">
        <name>Mg(2+)</name>
        <dbReference type="ChEBI" id="CHEBI:18420"/>
    </cofactor>
</comment>
<dbReference type="GO" id="GO:0003924">
    <property type="term" value="F:GTPase activity"/>
    <property type="evidence" value="ECO:0007669"/>
    <property type="project" value="UniProtKB-UniRule"/>
</dbReference>
<dbReference type="HAMAP" id="MF_00900">
    <property type="entry name" value="GTPase_HflX"/>
    <property type="match status" value="1"/>
</dbReference>
<evidence type="ECO:0000313" key="11">
    <source>
        <dbReference type="EMBL" id="TET11498.1"/>
    </source>
</evidence>
<evidence type="ECO:0000256" key="7">
    <source>
        <dbReference type="PIRSR" id="PIRSR006809-1"/>
    </source>
</evidence>
<dbReference type="GO" id="GO:0046872">
    <property type="term" value="F:metal ion binding"/>
    <property type="evidence" value="ECO:0007669"/>
    <property type="project" value="UniProtKB-KW"/>
</dbReference>
<dbReference type="InterPro" id="IPR032305">
    <property type="entry name" value="GTP-bd_M"/>
</dbReference>
<dbReference type="InterPro" id="IPR042108">
    <property type="entry name" value="GTPase_HflX_N_sf"/>
</dbReference>
<dbReference type="FunFam" id="3.40.50.11060:FF:000001">
    <property type="entry name" value="GTPase HflX"/>
    <property type="match status" value="1"/>
</dbReference>
<dbReference type="CDD" id="cd01878">
    <property type="entry name" value="HflX"/>
    <property type="match status" value="1"/>
</dbReference>
<keyword evidence="5 6" id="KW-0342">GTP-binding</keyword>
<dbReference type="InterPro" id="IPR005225">
    <property type="entry name" value="Small_GTP-bd"/>
</dbReference>
<comment type="subcellular location">
    <subcellularLocation>
        <location evidence="6">Cytoplasm</location>
    </subcellularLocation>
    <text evidence="6">May associate with membranes.</text>
</comment>
<evidence type="ECO:0000256" key="5">
    <source>
        <dbReference type="ARBA" id="ARBA00023134"/>
    </source>
</evidence>
<dbReference type="EMBL" id="SOKJ01000150">
    <property type="protein sequence ID" value="TET11498.1"/>
    <property type="molecule type" value="Genomic_DNA"/>
</dbReference>
<dbReference type="Gene3D" id="6.10.250.2860">
    <property type="match status" value="1"/>
</dbReference>
<feature type="binding site" evidence="8">
    <location>
        <position position="248"/>
    </location>
    <ligand>
        <name>Mg(2+)</name>
        <dbReference type="ChEBI" id="CHEBI:18420"/>
    </ligand>
</feature>
<dbReference type="InterPro" id="IPR025121">
    <property type="entry name" value="GTPase_HflX_N"/>
</dbReference>
<feature type="binding site" evidence="7">
    <location>
        <begin position="379"/>
        <end position="381"/>
    </location>
    <ligand>
        <name>GTP</name>
        <dbReference type="ChEBI" id="CHEBI:37565"/>
    </ligand>
</feature>
<keyword evidence="2 8" id="KW-0479">Metal-binding</keyword>
<gene>
    <name evidence="6 11" type="primary">hflX</name>
    <name evidence="11" type="ORF">E3J84_02740</name>
</gene>
<evidence type="ECO:0000256" key="8">
    <source>
        <dbReference type="PIRSR" id="PIRSR006809-2"/>
    </source>
</evidence>
<dbReference type="PROSITE" id="PS51705">
    <property type="entry name" value="G_HFLX"/>
    <property type="match status" value="1"/>
</dbReference>
<dbReference type="InterPro" id="IPR030394">
    <property type="entry name" value="G_HFLX_dom"/>
</dbReference>
<feature type="compositionally biased region" description="Basic and acidic residues" evidence="9">
    <location>
        <begin position="1"/>
        <end position="16"/>
    </location>
</feature>
<dbReference type="InterPro" id="IPR027417">
    <property type="entry name" value="P-loop_NTPase"/>
</dbReference>
<dbReference type="PANTHER" id="PTHR10229">
    <property type="entry name" value="GTP-BINDING PROTEIN HFLX"/>
    <property type="match status" value="1"/>
</dbReference>
<evidence type="ECO:0000313" key="12">
    <source>
        <dbReference type="Proteomes" id="UP000316360"/>
    </source>
</evidence>
<protein>
    <recommendedName>
        <fullName evidence="6">GTPase HflX</fullName>
    </recommendedName>
    <alternativeName>
        <fullName evidence="6">GTP-binding protein HflX</fullName>
    </alternativeName>
</protein>
<keyword evidence="3 6" id="KW-0547">Nucleotide-binding</keyword>
<name>A0A523S0D9_UNCAE</name>
<dbReference type="Pfam" id="PF01926">
    <property type="entry name" value="MMR_HSR1"/>
    <property type="match status" value="1"/>
</dbReference>
<dbReference type="GO" id="GO:0043022">
    <property type="term" value="F:ribosome binding"/>
    <property type="evidence" value="ECO:0007669"/>
    <property type="project" value="TreeGrafter"/>
</dbReference>
<feature type="domain" description="Hflx-type G" evidence="10">
    <location>
        <begin position="235"/>
        <end position="401"/>
    </location>
</feature>
<feature type="region of interest" description="Disordered" evidence="9">
    <location>
        <begin position="1"/>
        <end position="26"/>
    </location>
</feature>
<dbReference type="Pfam" id="PF16360">
    <property type="entry name" value="GTP-bdg_M"/>
    <property type="match status" value="1"/>
</dbReference>
<evidence type="ECO:0000256" key="2">
    <source>
        <dbReference type="ARBA" id="ARBA00022723"/>
    </source>
</evidence>
<keyword evidence="1 6" id="KW-0963">Cytoplasm</keyword>
<evidence type="ECO:0000256" key="3">
    <source>
        <dbReference type="ARBA" id="ARBA00022741"/>
    </source>
</evidence>
<dbReference type="GO" id="GO:0005525">
    <property type="term" value="F:GTP binding"/>
    <property type="evidence" value="ECO:0007669"/>
    <property type="project" value="UniProtKB-UniRule"/>
</dbReference>
<dbReference type="InterPro" id="IPR016496">
    <property type="entry name" value="GTPase_HflX"/>
</dbReference>
<reference evidence="11 12" key="1">
    <citation type="submission" date="2019-03" db="EMBL/GenBank/DDBJ databases">
        <title>Metabolic potential of uncultured bacteria and archaea associated with petroleum seepage in deep-sea sediments.</title>
        <authorList>
            <person name="Dong X."/>
            <person name="Hubert C."/>
        </authorList>
    </citation>
    <scope>NUCLEOTIDE SEQUENCE [LARGE SCALE GENOMIC DNA]</scope>
    <source>
        <strain evidence="11">E44_bin7</strain>
    </source>
</reference>
<feature type="binding site" evidence="7">
    <location>
        <begin position="266"/>
        <end position="270"/>
    </location>
    <ligand>
        <name>GTP</name>
        <dbReference type="ChEBI" id="CHEBI:37565"/>
    </ligand>
</feature>
<proteinExistence type="inferred from homology"/>
<feature type="binding site" evidence="7">
    <location>
        <begin position="288"/>
        <end position="291"/>
    </location>
    <ligand>
        <name>GTP</name>
        <dbReference type="ChEBI" id="CHEBI:37565"/>
    </ligand>
</feature>
<organism evidence="11 12">
    <name type="scientific">Aerophobetes bacterium</name>
    <dbReference type="NCBI Taxonomy" id="2030807"/>
    <lineage>
        <taxon>Bacteria</taxon>
        <taxon>Candidatus Aerophobota</taxon>
    </lineage>
</organism>
<keyword evidence="4 8" id="KW-0460">Magnesium</keyword>
<comment type="caution">
    <text evidence="11">The sequence shown here is derived from an EMBL/GenBank/DDBJ whole genome shotgun (WGS) entry which is preliminary data.</text>
</comment>
<sequence>MLVRGEGRDTRHEQRDTKRKGGKIFTGKNSLREVEAESEEKAILVALKSRNPRTPLEWTTEDSLGELVRLAETAGAKILTKTIQNRSTPDNAFYIGKGKAAELANLARELEVDLIIFDDDLTSAQQYNLEEKIKVKIIDRTQLILDIFARRARSAAGKIQVELAQLTYLLPRLVGKGIMLSRLGGGIGTRGPGETKLEVDRRRIKEKIIALRGKLKNIKRQREVLKKGRKRKPCSRAAIIGYTNVGKSTLLNALTKARVMVDNKLFATLDTTTRKIVLPNHQILLLTDTVGFINKLPHHLIASFHATLSEIEEADILINILDASHPKLEEENKATCLVLKELKVDDKPIINVLNKVDLIDNGYLLSRLQRNFDSTVTISALHGEGLDKLLHKIIQILEKRRVYVEFAFPYKRNDLISLIHSEGEVLGKDYLKNKVIIKARLNKSLANKLAEYKR</sequence>
<dbReference type="InterPro" id="IPR006073">
    <property type="entry name" value="GTP-bd"/>
</dbReference>
<dbReference type="PIRSF" id="PIRSF006809">
    <property type="entry name" value="GTP-binding_hflX_prd"/>
    <property type="match status" value="1"/>
</dbReference>
<dbReference type="AlphaFoldDB" id="A0A523S0D9"/>
<accession>A0A523S0D9</accession>
<evidence type="ECO:0000256" key="9">
    <source>
        <dbReference type="SAM" id="MobiDB-lite"/>
    </source>
</evidence>
<evidence type="ECO:0000256" key="6">
    <source>
        <dbReference type="HAMAP-Rule" id="MF_00900"/>
    </source>
</evidence>